<organism evidence="8">
    <name type="scientific">mine drainage metagenome</name>
    <dbReference type="NCBI Taxonomy" id="410659"/>
    <lineage>
        <taxon>unclassified sequences</taxon>
        <taxon>metagenomes</taxon>
        <taxon>ecological metagenomes</taxon>
    </lineage>
</organism>
<evidence type="ECO:0000256" key="1">
    <source>
        <dbReference type="ARBA" id="ARBA00006303"/>
    </source>
</evidence>
<evidence type="ECO:0000259" key="7">
    <source>
        <dbReference type="PROSITE" id="PS50862"/>
    </source>
</evidence>
<keyword evidence="3" id="KW-0547">Nucleotide-binding</keyword>
<dbReference type="EMBL" id="AUZY01000527">
    <property type="protein sequence ID" value="EQD78448.1"/>
    <property type="molecule type" value="Genomic_DNA"/>
</dbReference>
<dbReference type="InterPro" id="IPR004364">
    <property type="entry name" value="Aa-tRNA-synt_II"/>
</dbReference>
<dbReference type="Pfam" id="PF01336">
    <property type="entry name" value="tRNA_anti-codon"/>
    <property type="match status" value="1"/>
</dbReference>
<dbReference type="GO" id="GO:0005737">
    <property type="term" value="C:cytoplasm"/>
    <property type="evidence" value="ECO:0007669"/>
    <property type="project" value="InterPro"/>
</dbReference>
<evidence type="ECO:0000256" key="5">
    <source>
        <dbReference type="ARBA" id="ARBA00022917"/>
    </source>
</evidence>
<dbReference type="InterPro" id="IPR002312">
    <property type="entry name" value="Asp/Asn-tRNA-synth_IIb"/>
</dbReference>
<dbReference type="InterPro" id="IPR047089">
    <property type="entry name" value="Asp-tRNA-ligase_1_N"/>
</dbReference>
<evidence type="ECO:0000256" key="4">
    <source>
        <dbReference type="ARBA" id="ARBA00022840"/>
    </source>
</evidence>
<feature type="domain" description="Aminoacyl-transfer RNA synthetases class-II family profile" evidence="7">
    <location>
        <begin position="111"/>
        <end position="266"/>
    </location>
</feature>
<keyword evidence="4" id="KW-0067">ATP-binding</keyword>
<keyword evidence="5" id="KW-0648">Protein biosynthesis</keyword>
<evidence type="ECO:0000256" key="2">
    <source>
        <dbReference type="ARBA" id="ARBA00022598"/>
    </source>
</evidence>
<dbReference type="InterPro" id="IPR006195">
    <property type="entry name" value="aa-tRNA-synth_II"/>
</dbReference>
<dbReference type="GO" id="GO:0006422">
    <property type="term" value="P:aspartyl-tRNA aminoacylation"/>
    <property type="evidence" value="ECO:0007669"/>
    <property type="project" value="TreeGrafter"/>
</dbReference>
<dbReference type="CDD" id="cd04317">
    <property type="entry name" value="EcAspRS_like_N"/>
    <property type="match status" value="1"/>
</dbReference>
<name>T1CAY7_9ZZZZ</name>
<reference evidence="8" key="2">
    <citation type="journal article" date="2014" name="ISME J.">
        <title>Microbial stratification in low pH oxic and suboxic macroscopic growths along an acid mine drainage.</title>
        <authorList>
            <person name="Mendez-Garcia C."/>
            <person name="Mesa V."/>
            <person name="Sprenger R.R."/>
            <person name="Richter M."/>
            <person name="Diez M.S."/>
            <person name="Solano J."/>
            <person name="Bargiela R."/>
            <person name="Golyshina O.V."/>
            <person name="Manteca A."/>
            <person name="Ramos J.L."/>
            <person name="Gallego J.R."/>
            <person name="Llorente I."/>
            <person name="Martins Dos Santos V.A."/>
            <person name="Jensen O.N."/>
            <person name="Pelaez A.I."/>
            <person name="Sanchez J."/>
            <person name="Ferrer M."/>
        </authorList>
    </citation>
    <scope>NUCLEOTIDE SEQUENCE</scope>
</reference>
<dbReference type="PANTHER" id="PTHR22594:SF5">
    <property type="entry name" value="ASPARTATE--TRNA LIGASE, MITOCHONDRIAL"/>
    <property type="match status" value="1"/>
</dbReference>
<feature type="non-terminal residue" evidence="8">
    <location>
        <position position="1"/>
    </location>
</feature>
<dbReference type="PANTHER" id="PTHR22594">
    <property type="entry name" value="ASPARTYL/LYSYL-TRNA SYNTHETASE"/>
    <property type="match status" value="1"/>
</dbReference>
<keyword evidence="2" id="KW-0436">Ligase</keyword>
<gene>
    <name evidence="8" type="ORF">B1B_00716</name>
</gene>
<dbReference type="InterPro" id="IPR045864">
    <property type="entry name" value="aa-tRNA-synth_II/BPL/LPL"/>
</dbReference>
<evidence type="ECO:0000256" key="3">
    <source>
        <dbReference type="ARBA" id="ARBA00022741"/>
    </source>
</evidence>
<feature type="non-terminal residue" evidence="8">
    <location>
        <position position="266"/>
    </location>
</feature>
<dbReference type="Gene3D" id="3.30.1360.30">
    <property type="entry name" value="GAD-like domain"/>
    <property type="match status" value="1"/>
</dbReference>
<dbReference type="PRINTS" id="PR01042">
    <property type="entry name" value="TRNASYNTHASP"/>
</dbReference>
<keyword evidence="6 8" id="KW-0030">Aminoacyl-tRNA synthetase</keyword>
<protein>
    <submittedName>
        <fullName evidence="8">Aspartyl-tRNA synthetase</fullName>
    </submittedName>
</protein>
<dbReference type="Gene3D" id="3.30.930.10">
    <property type="entry name" value="Bira Bifunctional Protein, Domain 2"/>
    <property type="match status" value="1"/>
</dbReference>
<evidence type="ECO:0000256" key="6">
    <source>
        <dbReference type="ARBA" id="ARBA00023146"/>
    </source>
</evidence>
<comment type="caution">
    <text evidence="8">The sequence shown here is derived from an EMBL/GenBank/DDBJ whole genome shotgun (WGS) entry which is preliminary data.</text>
</comment>
<reference evidence="8" key="1">
    <citation type="submission" date="2013-08" db="EMBL/GenBank/DDBJ databases">
        <authorList>
            <person name="Mendez C."/>
            <person name="Richter M."/>
            <person name="Ferrer M."/>
            <person name="Sanchez J."/>
        </authorList>
    </citation>
    <scope>NUCLEOTIDE SEQUENCE</scope>
</reference>
<dbReference type="Gene3D" id="2.40.50.140">
    <property type="entry name" value="Nucleic acid-binding proteins"/>
    <property type="match status" value="1"/>
</dbReference>
<dbReference type="AlphaFoldDB" id="T1CAY7"/>
<dbReference type="InterPro" id="IPR012340">
    <property type="entry name" value="NA-bd_OB-fold"/>
</dbReference>
<dbReference type="GO" id="GO:0003676">
    <property type="term" value="F:nucleic acid binding"/>
    <property type="evidence" value="ECO:0007669"/>
    <property type="project" value="InterPro"/>
</dbReference>
<accession>T1CAY7</accession>
<sequence length="266" mass="30658">GGLTFIDLRDHTGLVQLVFNPARSGTAQRVAERARLEWVLRVEGTVGRRPAGNENPNLPTGEIEVTVDGCEVLAQAEAMPMGVADDTLAEERVRLQYRYLDLRRPRMQHNLRARHRFVKTLRDVGDELGFTEIETPTMIPSTPEGARDFIVPSRLWPGHVWALPQSPQLYKQLSMVGGFDRYLQIARCWRDEDLRADRQFEFTQLDLEMSFVDEEDIFEVLETMISRAWEAAFGMLLPTPWPRLPYEEAMRRYGSDKPDTRFGHEL</sequence>
<dbReference type="InterPro" id="IPR004115">
    <property type="entry name" value="GAD-like_sf"/>
</dbReference>
<dbReference type="SUPFAM" id="SSF55681">
    <property type="entry name" value="Class II aaRS and biotin synthetases"/>
    <property type="match status" value="1"/>
</dbReference>
<dbReference type="SUPFAM" id="SSF50249">
    <property type="entry name" value="Nucleic acid-binding proteins"/>
    <property type="match status" value="1"/>
</dbReference>
<dbReference type="Pfam" id="PF00152">
    <property type="entry name" value="tRNA-synt_2"/>
    <property type="match status" value="1"/>
</dbReference>
<dbReference type="GO" id="GO:0004815">
    <property type="term" value="F:aspartate-tRNA ligase activity"/>
    <property type="evidence" value="ECO:0007669"/>
    <property type="project" value="TreeGrafter"/>
</dbReference>
<dbReference type="InterPro" id="IPR004365">
    <property type="entry name" value="NA-bd_OB_tRNA"/>
</dbReference>
<comment type="similarity">
    <text evidence="1">Belongs to the class-II aminoacyl-tRNA synthetase family. Type 1 subfamily.</text>
</comment>
<dbReference type="GO" id="GO:0005524">
    <property type="term" value="F:ATP binding"/>
    <property type="evidence" value="ECO:0007669"/>
    <property type="project" value="UniProtKB-KW"/>
</dbReference>
<dbReference type="PROSITE" id="PS50862">
    <property type="entry name" value="AA_TRNA_LIGASE_II"/>
    <property type="match status" value="1"/>
</dbReference>
<proteinExistence type="inferred from homology"/>
<evidence type="ECO:0000313" key="8">
    <source>
        <dbReference type="EMBL" id="EQD78448.1"/>
    </source>
</evidence>